<dbReference type="Proteomes" id="UP000243887">
    <property type="component" value="Unassembled WGS sequence"/>
</dbReference>
<protein>
    <recommendedName>
        <fullName evidence="2">Single-stranded-DNA-specific exonuclease RecJ</fullName>
    </recommendedName>
</protein>
<keyword evidence="3" id="KW-0540">Nuclease</keyword>
<feature type="domain" description="DDH" evidence="6">
    <location>
        <begin position="78"/>
        <end position="228"/>
    </location>
</feature>
<reference evidence="10" key="1">
    <citation type="submission" date="2016-10" db="EMBL/GenBank/DDBJ databases">
        <authorList>
            <person name="Varghese N."/>
            <person name="Submissions S."/>
        </authorList>
    </citation>
    <scope>NUCLEOTIDE SEQUENCE [LARGE SCALE GENOMIC DNA]</scope>
    <source>
        <strain evidence="10">DSM 26542</strain>
    </source>
</reference>
<evidence type="ECO:0000313" key="9">
    <source>
        <dbReference type="EMBL" id="SFJ65411.1"/>
    </source>
</evidence>
<dbReference type="InterPro" id="IPR004610">
    <property type="entry name" value="RecJ"/>
</dbReference>
<dbReference type="Pfam" id="PF02272">
    <property type="entry name" value="DHHA1"/>
    <property type="match status" value="1"/>
</dbReference>
<dbReference type="NCBIfam" id="TIGR00644">
    <property type="entry name" value="recJ"/>
    <property type="match status" value="1"/>
</dbReference>
<evidence type="ECO:0000313" key="10">
    <source>
        <dbReference type="Proteomes" id="UP000243887"/>
    </source>
</evidence>
<dbReference type="InterPro" id="IPR051673">
    <property type="entry name" value="SSDNA_exonuclease_RecJ"/>
</dbReference>
<dbReference type="OrthoDB" id="9809852at2"/>
<dbReference type="SUPFAM" id="SSF64182">
    <property type="entry name" value="DHH phosphoesterases"/>
    <property type="match status" value="1"/>
</dbReference>
<dbReference type="InterPro" id="IPR001667">
    <property type="entry name" value="DDH_dom"/>
</dbReference>
<keyword evidence="10" id="KW-1185">Reference proteome</keyword>
<dbReference type="GO" id="GO:0006310">
    <property type="term" value="P:DNA recombination"/>
    <property type="evidence" value="ECO:0007669"/>
    <property type="project" value="InterPro"/>
</dbReference>
<evidence type="ECO:0000259" key="8">
    <source>
        <dbReference type="Pfam" id="PF17768"/>
    </source>
</evidence>
<dbReference type="Gene3D" id="3.10.310.30">
    <property type="match status" value="1"/>
</dbReference>
<organism evidence="9 10">
    <name type="scientific">Myroides guanonis</name>
    <dbReference type="NCBI Taxonomy" id="1150112"/>
    <lineage>
        <taxon>Bacteria</taxon>
        <taxon>Pseudomonadati</taxon>
        <taxon>Bacteroidota</taxon>
        <taxon>Flavobacteriia</taxon>
        <taxon>Flavobacteriales</taxon>
        <taxon>Flavobacteriaceae</taxon>
        <taxon>Myroides</taxon>
    </lineage>
</organism>
<dbReference type="InterPro" id="IPR003156">
    <property type="entry name" value="DHHA1_dom"/>
</dbReference>
<evidence type="ECO:0000256" key="1">
    <source>
        <dbReference type="ARBA" id="ARBA00005915"/>
    </source>
</evidence>
<gene>
    <name evidence="9" type="ORF">SAMN04487893_11258</name>
</gene>
<proteinExistence type="inferred from homology"/>
<accession>A0A1I3T6H3</accession>
<keyword evidence="5 9" id="KW-0269">Exonuclease</keyword>
<dbReference type="STRING" id="1150112.SAMN04487893_11258"/>
<sequence length="565" mass="63666">MRWILKQEPLDSEIAHLSEVLKVEPLLAKLLLLRGIQNYEEARAFFRPSLDDLHDPFLMKDMLKAVDRIELAIQNEERILVFGDYDVDGTTAVALMASYLRTITPYVDTYIPDRYKEGYGVSSAGIDYASDNEMSLIIALDCGIKSVGLVDYAKTKGIDFIICDHHLPGSKIPNAVAVLDPKQDDCNYPYNELCGCGVGFKLIQALSSKRGFTVEDLVPYLDLVATAIGADIVPITGENRVLAYFGLKVINENPRPGIKALMSLYKQSHFSITDIVFKVAPKINAAGRIEHGKFAVALLTDFTLEEALLTAEQIVSFNEERRELDQDITEEALRQIIDHQEINKKSTVVFNPSWHKGVIGIVASRLIETYYRPTLVFTRSGDVLAASARSVKNFDVYEAIEACSEYLIQFGGHMYAAGLTIREDQFDAFKEKFEMVVSSTITEEQLIPELEIDAVVDFSQFTERFSRILKQFEPFGPENLAPVFLTKAVYDTGYIQTLGKDNEHVKMFVKQDATDVGYPAIGFGFGAWKDKLDKRQLFDVVYSLEENKWKETSKLQLQIKDMQLS</sequence>
<dbReference type="InterPro" id="IPR041122">
    <property type="entry name" value="RecJ_OB"/>
</dbReference>
<evidence type="ECO:0000256" key="3">
    <source>
        <dbReference type="ARBA" id="ARBA00022722"/>
    </source>
</evidence>
<dbReference type="RefSeq" id="WP_090679945.1">
    <property type="nucleotide sequence ID" value="NZ_FORU01000012.1"/>
</dbReference>
<dbReference type="GO" id="GO:0003676">
    <property type="term" value="F:nucleic acid binding"/>
    <property type="evidence" value="ECO:0007669"/>
    <property type="project" value="InterPro"/>
</dbReference>
<dbReference type="EMBL" id="FORU01000012">
    <property type="protein sequence ID" value="SFJ65411.1"/>
    <property type="molecule type" value="Genomic_DNA"/>
</dbReference>
<dbReference type="Gene3D" id="3.90.1640.30">
    <property type="match status" value="1"/>
</dbReference>
<dbReference type="AlphaFoldDB" id="A0A1I3T6H3"/>
<evidence type="ECO:0000256" key="5">
    <source>
        <dbReference type="ARBA" id="ARBA00022839"/>
    </source>
</evidence>
<evidence type="ECO:0000259" key="6">
    <source>
        <dbReference type="Pfam" id="PF01368"/>
    </source>
</evidence>
<dbReference type="PANTHER" id="PTHR30255">
    <property type="entry name" value="SINGLE-STRANDED-DNA-SPECIFIC EXONUCLEASE RECJ"/>
    <property type="match status" value="1"/>
</dbReference>
<feature type="domain" description="RecJ OB" evidence="8">
    <location>
        <begin position="452"/>
        <end position="561"/>
    </location>
</feature>
<evidence type="ECO:0000256" key="4">
    <source>
        <dbReference type="ARBA" id="ARBA00022801"/>
    </source>
</evidence>
<dbReference type="Pfam" id="PF01368">
    <property type="entry name" value="DHH"/>
    <property type="match status" value="1"/>
</dbReference>
<evidence type="ECO:0000256" key="2">
    <source>
        <dbReference type="ARBA" id="ARBA00019841"/>
    </source>
</evidence>
<dbReference type="InterPro" id="IPR038763">
    <property type="entry name" value="DHH_sf"/>
</dbReference>
<dbReference type="Pfam" id="PF17768">
    <property type="entry name" value="RecJ_OB"/>
    <property type="match status" value="1"/>
</dbReference>
<dbReference type="GO" id="GO:0006281">
    <property type="term" value="P:DNA repair"/>
    <property type="evidence" value="ECO:0007669"/>
    <property type="project" value="InterPro"/>
</dbReference>
<dbReference type="GO" id="GO:0008409">
    <property type="term" value="F:5'-3' exonuclease activity"/>
    <property type="evidence" value="ECO:0007669"/>
    <property type="project" value="InterPro"/>
</dbReference>
<comment type="similarity">
    <text evidence="1">Belongs to the RecJ family.</text>
</comment>
<keyword evidence="4" id="KW-0378">Hydrolase</keyword>
<dbReference type="PANTHER" id="PTHR30255:SF2">
    <property type="entry name" value="SINGLE-STRANDED-DNA-SPECIFIC EXONUCLEASE RECJ"/>
    <property type="match status" value="1"/>
</dbReference>
<evidence type="ECO:0000259" key="7">
    <source>
        <dbReference type="Pfam" id="PF02272"/>
    </source>
</evidence>
<feature type="domain" description="DHHA1" evidence="7">
    <location>
        <begin position="348"/>
        <end position="438"/>
    </location>
</feature>
<name>A0A1I3T6H3_9FLAO</name>